<evidence type="ECO:0000313" key="1">
    <source>
        <dbReference type="EMBL" id="GAO00577.1"/>
    </source>
</evidence>
<dbReference type="AlphaFoldDB" id="A0A0D6QCL4"/>
<comment type="caution">
    <text evidence="1">The sequence shown here is derived from an EMBL/GenBank/DDBJ whole genome shotgun (WGS) entry which is preliminary data.</text>
</comment>
<dbReference type="EMBL" id="BANJ01000052">
    <property type="protein sequence ID" value="GAO00577.1"/>
    <property type="molecule type" value="Genomic_DNA"/>
</dbReference>
<proteinExistence type="predicted"/>
<accession>A0A0D6QCL4</accession>
<sequence>MTQTLTCIALPAAGCMRRGIFPRRDEIPPLPTGLARHVGTAGQIMLPPALLAAWPSTATGTACPQAALTAPDMGAWHGQSLKDLPPDDVARWVADAGFTPPGGESRAAHLHRMARWLDALPPAPAQITVLAHATVVRAIVVAALGGSAAMLSRLDIAPLTRSRLTRHTAWRVAISGAPLP</sequence>
<dbReference type="SUPFAM" id="SSF53254">
    <property type="entry name" value="Phosphoglycerate mutase-like"/>
    <property type="match status" value="1"/>
</dbReference>
<dbReference type="InterPro" id="IPR013078">
    <property type="entry name" value="His_Pase_superF_clade-1"/>
</dbReference>
<dbReference type="RefSeq" id="WP_048856859.1">
    <property type="nucleotide sequence ID" value="NZ_BANJ01000052.1"/>
</dbReference>
<protein>
    <submittedName>
        <fullName evidence="1">Phosphoglycerate/bisphosphoglycerate mutase</fullName>
    </submittedName>
</protein>
<dbReference type="InterPro" id="IPR029033">
    <property type="entry name" value="His_PPase_superfam"/>
</dbReference>
<evidence type="ECO:0000313" key="2">
    <source>
        <dbReference type="Proteomes" id="UP000032683"/>
    </source>
</evidence>
<reference evidence="1 2" key="1">
    <citation type="submission" date="2012-11" db="EMBL/GenBank/DDBJ databases">
        <title>Whole genome sequence of Gluconacetobacter xylinus NBRC 13693.</title>
        <authorList>
            <person name="Azuma Y."/>
            <person name="Higashiura N."/>
            <person name="Hirakawa H."/>
            <person name="Matsushita K."/>
        </authorList>
    </citation>
    <scope>NUCLEOTIDE SEQUENCE [LARGE SCALE GENOMIC DNA]</scope>
    <source>
        <strain evidence="1 2">NBRC 13693</strain>
    </source>
</reference>
<dbReference type="Pfam" id="PF00300">
    <property type="entry name" value="His_Phos_1"/>
    <property type="match status" value="1"/>
</dbReference>
<gene>
    <name evidence="1" type="ORF">Gxy13693_052_013</name>
</gene>
<dbReference type="Proteomes" id="UP000032683">
    <property type="component" value="Unassembled WGS sequence"/>
</dbReference>
<organism evidence="1 2">
    <name type="scientific">Komagataeibacter xylinus NBRC 13693</name>
    <dbReference type="NCBI Taxonomy" id="1234668"/>
    <lineage>
        <taxon>Bacteria</taxon>
        <taxon>Pseudomonadati</taxon>
        <taxon>Pseudomonadota</taxon>
        <taxon>Alphaproteobacteria</taxon>
        <taxon>Acetobacterales</taxon>
        <taxon>Acetobacteraceae</taxon>
        <taxon>Komagataeibacter</taxon>
    </lineage>
</organism>
<dbReference type="Gene3D" id="3.40.50.1240">
    <property type="entry name" value="Phosphoglycerate mutase-like"/>
    <property type="match status" value="1"/>
</dbReference>
<name>A0A0D6QCL4_KOMXY</name>